<sequence length="201" mass="21852">MGFGTDHGRAVPYIWHKKAIALPLNNDRGNVAFTSMTGTQNAGTLRGLMFSPTVVRKFTCWAADVPGDWDGTSSFVLRLQWAQWPDGDQKDGTCLWNLNYWVCQDWDNPIGSKSVAQTATFIYGDEGTTNYCMHCGTFAMDFTGGTFGTVAPGNTLFMDLWMPQAVANVGSAFLFRATVEYMAGVTGPSGAALTTQDKRGS</sequence>
<accession>A0A6M3KNV1</accession>
<evidence type="ECO:0000313" key="2">
    <source>
        <dbReference type="EMBL" id="QJA86941.1"/>
    </source>
</evidence>
<dbReference type="EMBL" id="MT142670">
    <property type="protein sequence ID" value="QJA86941.1"/>
    <property type="molecule type" value="Genomic_DNA"/>
</dbReference>
<proteinExistence type="predicted"/>
<dbReference type="EMBL" id="MT142506">
    <property type="protein sequence ID" value="QJA83224.1"/>
    <property type="molecule type" value="Genomic_DNA"/>
</dbReference>
<reference evidence="1" key="1">
    <citation type="submission" date="2020-03" db="EMBL/GenBank/DDBJ databases">
        <title>The deep terrestrial virosphere.</title>
        <authorList>
            <person name="Holmfeldt K."/>
            <person name="Nilsson E."/>
            <person name="Simone D."/>
            <person name="Lopez-Fernandez M."/>
            <person name="Wu X."/>
            <person name="de Brujin I."/>
            <person name="Lundin D."/>
            <person name="Andersson A."/>
            <person name="Bertilsson S."/>
            <person name="Dopson M."/>
        </authorList>
    </citation>
    <scope>NUCLEOTIDE SEQUENCE</scope>
    <source>
        <strain evidence="1">MM415A00305</strain>
        <strain evidence="2">MM415B03090</strain>
    </source>
</reference>
<name>A0A6M3KNV1_9ZZZZ</name>
<evidence type="ECO:0000313" key="1">
    <source>
        <dbReference type="EMBL" id="QJA83224.1"/>
    </source>
</evidence>
<protein>
    <submittedName>
        <fullName evidence="1">Uncharacterized protein</fullName>
    </submittedName>
</protein>
<organism evidence="1">
    <name type="scientific">viral metagenome</name>
    <dbReference type="NCBI Taxonomy" id="1070528"/>
    <lineage>
        <taxon>unclassified sequences</taxon>
        <taxon>metagenomes</taxon>
        <taxon>organismal metagenomes</taxon>
    </lineage>
</organism>
<gene>
    <name evidence="1" type="ORF">MM415A00305_0022</name>
    <name evidence="2" type="ORF">MM415B03090_0007</name>
</gene>
<dbReference type="AlphaFoldDB" id="A0A6M3KNV1"/>